<keyword evidence="2" id="KW-0238">DNA-binding</keyword>
<dbReference type="SUPFAM" id="SSF64288">
    <property type="entry name" value="Chorismate lyase-like"/>
    <property type="match status" value="1"/>
</dbReference>
<organism evidence="5 6">
    <name type="scientific">Streptomyces halstedii</name>
    <dbReference type="NCBI Taxonomy" id="1944"/>
    <lineage>
        <taxon>Bacteria</taxon>
        <taxon>Bacillati</taxon>
        <taxon>Actinomycetota</taxon>
        <taxon>Actinomycetes</taxon>
        <taxon>Kitasatosporales</taxon>
        <taxon>Streptomycetaceae</taxon>
        <taxon>Streptomyces</taxon>
    </lineage>
</organism>
<evidence type="ECO:0000256" key="2">
    <source>
        <dbReference type="ARBA" id="ARBA00023125"/>
    </source>
</evidence>
<dbReference type="PANTHER" id="PTHR44846">
    <property type="entry name" value="MANNOSYL-D-GLYCERATE TRANSPORT/METABOLISM SYSTEM REPRESSOR MNGR-RELATED"/>
    <property type="match status" value="1"/>
</dbReference>
<sequence length="246" mass="26848">MAYRAPGTGYADVAAHFRDRIKDGDLAPGDLLPSVSEIREQFGGIASKTVSRALGVLKSEQLVTSRGALGTAVAETPVVITGADRLDRMAKTGRRYAPGETSGGHQVIRRSVVDQDVCDALDLEPHDEVVIRIRTFKQNGRPTTVGLSIYPPHTVRVVPELADDVRMTTQFDQLYKERTGRTVSKGQRVAQARHASQDELDALEISVPPEAAVPVLYTTVAFHDEERPLAYWEDVYAPGSKVPMGE</sequence>
<dbReference type="EMBL" id="JAHUVW010000007">
    <property type="protein sequence ID" value="MBV7674359.1"/>
    <property type="molecule type" value="Genomic_DNA"/>
</dbReference>
<dbReference type="PROSITE" id="PS50949">
    <property type="entry name" value="HTH_GNTR"/>
    <property type="match status" value="1"/>
</dbReference>
<accession>A0ABS6U1D1</accession>
<keyword evidence="6" id="KW-1185">Reference proteome</keyword>
<dbReference type="InterPro" id="IPR000524">
    <property type="entry name" value="Tscrpt_reg_HTH_GntR"/>
</dbReference>
<evidence type="ECO:0000259" key="4">
    <source>
        <dbReference type="PROSITE" id="PS50949"/>
    </source>
</evidence>
<dbReference type="SMART" id="SM00345">
    <property type="entry name" value="HTH_GNTR"/>
    <property type="match status" value="1"/>
</dbReference>
<dbReference type="SUPFAM" id="SSF46785">
    <property type="entry name" value="Winged helix' DNA-binding domain"/>
    <property type="match status" value="1"/>
</dbReference>
<comment type="caution">
    <text evidence="5">The sequence shown here is derived from an EMBL/GenBank/DDBJ whole genome shotgun (WGS) entry which is preliminary data.</text>
</comment>
<dbReference type="PANTHER" id="PTHR44846:SF17">
    <property type="entry name" value="GNTR-FAMILY TRANSCRIPTIONAL REGULATOR"/>
    <property type="match status" value="1"/>
</dbReference>
<dbReference type="Pfam" id="PF07702">
    <property type="entry name" value="UTRA"/>
    <property type="match status" value="1"/>
</dbReference>
<feature type="domain" description="HTH gntR-type" evidence="4">
    <location>
        <begin position="7"/>
        <end position="76"/>
    </location>
</feature>
<keyword evidence="1" id="KW-0805">Transcription regulation</keyword>
<dbReference type="InterPro" id="IPR011663">
    <property type="entry name" value="UTRA"/>
</dbReference>
<reference evidence="5 6" key="1">
    <citation type="submission" date="2021-07" db="EMBL/GenBank/DDBJ databases">
        <title>Sequencing Streptomyces halstedii LGO-A4 genome an citrus endophytic actinomycete.</title>
        <authorList>
            <person name="Samborskyy M."/>
            <person name="Scott N."/>
            <person name="Deglau R."/>
            <person name="Dickens S."/>
            <person name="Oliveira L.G."/>
        </authorList>
    </citation>
    <scope>NUCLEOTIDE SEQUENCE [LARGE SCALE GENOMIC DNA]</scope>
    <source>
        <strain evidence="5 6">LGO-A4</strain>
    </source>
</reference>
<dbReference type="InterPro" id="IPR028978">
    <property type="entry name" value="Chorismate_lyase_/UTRA_dom_sf"/>
</dbReference>
<dbReference type="InterPro" id="IPR036390">
    <property type="entry name" value="WH_DNA-bd_sf"/>
</dbReference>
<dbReference type="Gene3D" id="1.10.10.10">
    <property type="entry name" value="Winged helix-like DNA-binding domain superfamily/Winged helix DNA-binding domain"/>
    <property type="match status" value="1"/>
</dbReference>
<evidence type="ECO:0000256" key="1">
    <source>
        <dbReference type="ARBA" id="ARBA00023015"/>
    </source>
</evidence>
<gene>
    <name evidence="5" type="ORF">STHAL_33485</name>
</gene>
<evidence type="ECO:0000313" key="6">
    <source>
        <dbReference type="Proteomes" id="UP000735541"/>
    </source>
</evidence>
<name>A0ABS6U1D1_STRHA</name>
<evidence type="ECO:0000256" key="3">
    <source>
        <dbReference type="ARBA" id="ARBA00023163"/>
    </source>
</evidence>
<dbReference type="RefSeq" id="WP_228874074.1">
    <property type="nucleotide sequence ID" value="NZ_JAHUVW010000007.1"/>
</dbReference>
<dbReference type="Gene3D" id="3.40.1410.10">
    <property type="entry name" value="Chorismate lyase-like"/>
    <property type="match status" value="1"/>
</dbReference>
<keyword evidence="3" id="KW-0804">Transcription</keyword>
<dbReference type="Pfam" id="PF00392">
    <property type="entry name" value="GntR"/>
    <property type="match status" value="1"/>
</dbReference>
<proteinExistence type="predicted"/>
<evidence type="ECO:0000313" key="5">
    <source>
        <dbReference type="EMBL" id="MBV7674359.1"/>
    </source>
</evidence>
<dbReference type="Proteomes" id="UP000735541">
    <property type="component" value="Unassembled WGS sequence"/>
</dbReference>
<dbReference type="InterPro" id="IPR036388">
    <property type="entry name" value="WH-like_DNA-bd_sf"/>
</dbReference>
<dbReference type="InterPro" id="IPR050679">
    <property type="entry name" value="Bact_HTH_transcr_reg"/>
</dbReference>
<protein>
    <submittedName>
        <fullName evidence="5">GntR family transcriptional regulator</fullName>
    </submittedName>
</protein>